<proteinExistence type="evidence at transcript level"/>
<evidence type="ECO:0000256" key="2">
    <source>
        <dbReference type="ARBA" id="ARBA00022729"/>
    </source>
</evidence>
<evidence type="ECO:0000259" key="10">
    <source>
        <dbReference type="PROSITE" id="PS50076"/>
    </source>
</evidence>
<feature type="repeat" description="TPR" evidence="7">
    <location>
        <begin position="83"/>
        <end position="116"/>
    </location>
</feature>
<dbReference type="GO" id="GO:0005788">
    <property type="term" value="C:endoplasmic reticulum lumen"/>
    <property type="evidence" value="ECO:0007669"/>
    <property type="project" value="UniProtKB-SubCell"/>
</dbReference>
<evidence type="ECO:0000256" key="7">
    <source>
        <dbReference type="PROSITE-ProRule" id="PRU00339"/>
    </source>
</evidence>
<keyword evidence="2 9" id="KW-0732">Signal</keyword>
<feature type="compositionally biased region" description="Gly residues" evidence="8">
    <location>
        <begin position="559"/>
        <end position="584"/>
    </location>
</feature>
<dbReference type="PRINTS" id="PR00625">
    <property type="entry name" value="JDOMAIN"/>
</dbReference>
<dbReference type="InterPro" id="IPR051727">
    <property type="entry name" value="DnaJ_C3_Co-chaperones"/>
</dbReference>
<protein>
    <recommendedName>
        <fullName evidence="6">Tetratricopeptide repeat and J domain-containing co-chaperone DNJ1</fullName>
    </recommendedName>
</protein>
<comment type="subcellular location">
    <subcellularLocation>
        <location evidence="1">Endoplasmic reticulum lumen</location>
    </subcellularLocation>
</comment>
<dbReference type="SMART" id="SM00271">
    <property type="entry name" value="DnaJ"/>
    <property type="match status" value="1"/>
</dbReference>
<dbReference type="InterPro" id="IPR019734">
    <property type="entry name" value="TPR_rpt"/>
</dbReference>
<dbReference type="GO" id="GO:0034975">
    <property type="term" value="P:protein folding in endoplasmic reticulum"/>
    <property type="evidence" value="ECO:0007669"/>
    <property type="project" value="TreeGrafter"/>
</dbReference>
<sequence>MKARLFSSLIALSLTLCLSVSFTLPTVMAEPDAGGRHQAPFATPDVASASEHLTQANLALQSGKYQEALSAFDQALLADPTSWLTYYRRATAQLSLGRTSSALADFQSLLDLNPSFEKARLQRAKIYLKEGELDKAKAEMKQWQQIRKGKGADQAVPEGTALLAKIDKTTKNLAALAKMGKDVEKARSGGAKGKGKQMDDTKLDQCIKFAGEVLEVSPSHLDTRMMRANCQMLKGNIEDAMADWSRVVHLAPSPFLLRRLSSLSYFIVGTPGSQSHEAGLAHLKSCLHSDPDNKLCARAHRRLKNLEKSLKKARNFAQSSSYRAVISALKGGKVGGATVVQEIEKAIEQDSQVQEGEEEAVLPLDRQAAVDRSALLFEVYAMYCKAYSELNEVAKATEFCDKVLARDPDNVDAIVARADRLLNEERYEEAVRDYTKAFESSGHQDRAIHQKLTQAQKRLKLSQTKDYYKVLGVKRNDDLATIKKAYRKMARENHPDKGGSQEKMAQINEAWGVLGDEELRKRYDMGDDPNDPAGQHGGQGNPFAQGGSPFDMFFQQSGGFPGGGFPGGGFPGGGFRQGGFGGGGGQQFHFKFG</sequence>
<dbReference type="PROSITE" id="PS50005">
    <property type="entry name" value="TPR"/>
    <property type="match status" value="2"/>
</dbReference>
<evidence type="ECO:0000256" key="8">
    <source>
        <dbReference type="SAM" id="MobiDB-lite"/>
    </source>
</evidence>
<dbReference type="SMART" id="SM00028">
    <property type="entry name" value="TPR"/>
    <property type="match status" value="6"/>
</dbReference>
<dbReference type="SUPFAM" id="SSF46565">
    <property type="entry name" value="Chaperone J-domain"/>
    <property type="match status" value="1"/>
</dbReference>
<feature type="signal peptide" evidence="9">
    <location>
        <begin position="1"/>
        <end position="29"/>
    </location>
</feature>
<keyword evidence="5" id="KW-0256">Endoplasmic reticulum</keyword>
<dbReference type="Pfam" id="PF00226">
    <property type="entry name" value="DnaJ"/>
    <property type="match status" value="1"/>
</dbReference>
<evidence type="ECO:0000256" key="9">
    <source>
        <dbReference type="SAM" id="SignalP"/>
    </source>
</evidence>
<feature type="repeat" description="TPR" evidence="7">
    <location>
        <begin position="49"/>
        <end position="82"/>
    </location>
</feature>
<keyword evidence="3" id="KW-0677">Repeat</keyword>
<evidence type="ECO:0000256" key="4">
    <source>
        <dbReference type="ARBA" id="ARBA00022803"/>
    </source>
</evidence>
<name>A0A8T9MX37_9BASI</name>
<dbReference type="InterPro" id="IPR001623">
    <property type="entry name" value="DnaJ_domain"/>
</dbReference>
<dbReference type="SUPFAM" id="SSF48452">
    <property type="entry name" value="TPR-like"/>
    <property type="match status" value="2"/>
</dbReference>
<dbReference type="CDD" id="cd06257">
    <property type="entry name" value="DnaJ"/>
    <property type="match status" value="1"/>
</dbReference>
<dbReference type="Gene3D" id="1.25.40.10">
    <property type="entry name" value="Tetratricopeptide repeat domain"/>
    <property type="match status" value="1"/>
</dbReference>
<dbReference type="Gene3D" id="1.10.287.110">
    <property type="entry name" value="DnaJ domain"/>
    <property type="match status" value="1"/>
</dbReference>
<dbReference type="PANTHER" id="PTHR44140">
    <property type="entry name" value="LD25575P"/>
    <property type="match status" value="1"/>
</dbReference>
<organism evidence="11">
    <name type="scientific">Thecaphora frezii</name>
    <dbReference type="NCBI Taxonomy" id="1269715"/>
    <lineage>
        <taxon>Eukaryota</taxon>
        <taxon>Fungi</taxon>
        <taxon>Dikarya</taxon>
        <taxon>Basidiomycota</taxon>
        <taxon>Ustilaginomycotina</taxon>
        <taxon>Ustilaginomycetes</taxon>
        <taxon>Urocystidales</taxon>
        <taxon>Glomosporiaceae</taxon>
        <taxon>Thecaphora</taxon>
    </lineage>
</organism>
<dbReference type="Pfam" id="PF13432">
    <property type="entry name" value="TPR_16"/>
    <property type="match status" value="1"/>
</dbReference>
<dbReference type="InterPro" id="IPR011990">
    <property type="entry name" value="TPR-like_helical_dom_sf"/>
</dbReference>
<feature type="region of interest" description="Disordered" evidence="8">
    <location>
        <begin position="522"/>
        <end position="584"/>
    </location>
</feature>
<keyword evidence="4 7" id="KW-0802">TPR repeat</keyword>
<evidence type="ECO:0000256" key="6">
    <source>
        <dbReference type="ARBA" id="ARBA00073740"/>
    </source>
</evidence>
<reference evidence="11" key="1">
    <citation type="submission" date="2021-12" db="EMBL/GenBank/DDBJ databases">
        <authorList>
            <person name="Beltramo D.M."/>
            <person name="Soria N.W."/>
        </authorList>
    </citation>
    <scope>NUCLEOTIDE SEQUENCE</scope>
</reference>
<evidence type="ECO:0000256" key="3">
    <source>
        <dbReference type="ARBA" id="ARBA00022737"/>
    </source>
</evidence>
<accession>A0A8T9MX37</accession>
<evidence type="ECO:0000256" key="5">
    <source>
        <dbReference type="ARBA" id="ARBA00022824"/>
    </source>
</evidence>
<evidence type="ECO:0000313" key="11">
    <source>
        <dbReference type="EMBL" id="UOP57146.1"/>
    </source>
</evidence>
<feature type="chain" id="PRO_5035802585" description="Tetratricopeptide repeat and J domain-containing co-chaperone DNJ1" evidence="9">
    <location>
        <begin position="30"/>
        <end position="593"/>
    </location>
</feature>
<evidence type="ECO:0000256" key="1">
    <source>
        <dbReference type="ARBA" id="ARBA00004319"/>
    </source>
</evidence>
<dbReference type="FunFam" id="1.25.40.10:FF:000224">
    <property type="entry name" value="DnaJ and TPR domain protein"/>
    <property type="match status" value="1"/>
</dbReference>
<dbReference type="GO" id="GO:0051787">
    <property type="term" value="F:misfolded protein binding"/>
    <property type="evidence" value="ECO:0007669"/>
    <property type="project" value="TreeGrafter"/>
</dbReference>
<feature type="domain" description="J" evidence="10">
    <location>
        <begin position="466"/>
        <end position="527"/>
    </location>
</feature>
<dbReference type="EMBL" id="OM056817">
    <property type="protein sequence ID" value="UOP57146.1"/>
    <property type="molecule type" value="mRNA"/>
</dbReference>
<dbReference type="AlphaFoldDB" id="A0A8T9MX37"/>
<dbReference type="PANTHER" id="PTHR44140:SF2">
    <property type="entry name" value="LD25575P"/>
    <property type="match status" value="1"/>
</dbReference>
<dbReference type="GO" id="GO:0051087">
    <property type="term" value="F:protein-folding chaperone binding"/>
    <property type="evidence" value="ECO:0007669"/>
    <property type="project" value="TreeGrafter"/>
</dbReference>
<dbReference type="PROSITE" id="PS50076">
    <property type="entry name" value="DNAJ_2"/>
    <property type="match status" value="1"/>
</dbReference>
<dbReference type="InterPro" id="IPR036869">
    <property type="entry name" value="J_dom_sf"/>
</dbReference>